<gene>
    <name evidence="1" type="ORF">DPMN_142675</name>
</gene>
<comment type="caution">
    <text evidence="1">The sequence shown here is derived from an EMBL/GenBank/DDBJ whole genome shotgun (WGS) entry which is preliminary data.</text>
</comment>
<dbReference type="AlphaFoldDB" id="A0A9D4GEV1"/>
<protein>
    <submittedName>
        <fullName evidence="1">Uncharacterized protein</fullName>
    </submittedName>
</protein>
<name>A0A9D4GEV1_DREPO</name>
<proteinExistence type="predicted"/>
<sequence>MQTISTSVVKAGVFLSKALNKAAQLEAKFADMDKTEELDMPEVIENCHSKLLLFHLANTRLLYIQELKSQSDFYQKRSKLQHHCDI</sequence>
<reference evidence="1" key="1">
    <citation type="journal article" date="2019" name="bioRxiv">
        <title>The Genome of the Zebra Mussel, Dreissena polymorpha: A Resource for Invasive Species Research.</title>
        <authorList>
            <person name="McCartney M.A."/>
            <person name="Auch B."/>
            <person name="Kono T."/>
            <person name="Mallez S."/>
            <person name="Zhang Y."/>
            <person name="Obille A."/>
            <person name="Becker A."/>
            <person name="Abrahante J.E."/>
            <person name="Garbe J."/>
            <person name="Badalamenti J.P."/>
            <person name="Herman A."/>
            <person name="Mangelson H."/>
            <person name="Liachko I."/>
            <person name="Sullivan S."/>
            <person name="Sone E.D."/>
            <person name="Koren S."/>
            <person name="Silverstein K.A.T."/>
            <person name="Beckman K.B."/>
            <person name="Gohl D.M."/>
        </authorList>
    </citation>
    <scope>NUCLEOTIDE SEQUENCE</scope>
    <source>
        <strain evidence="1">Duluth1</strain>
        <tissue evidence="1">Whole animal</tissue>
    </source>
</reference>
<keyword evidence="2" id="KW-1185">Reference proteome</keyword>
<accession>A0A9D4GEV1</accession>
<organism evidence="1 2">
    <name type="scientific">Dreissena polymorpha</name>
    <name type="common">Zebra mussel</name>
    <name type="synonym">Mytilus polymorpha</name>
    <dbReference type="NCBI Taxonomy" id="45954"/>
    <lineage>
        <taxon>Eukaryota</taxon>
        <taxon>Metazoa</taxon>
        <taxon>Spiralia</taxon>
        <taxon>Lophotrochozoa</taxon>
        <taxon>Mollusca</taxon>
        <taxon>Bivalvia</taxon>
        <taxon>Autobranchia</taxon>
        <taxon>Heteroconchia</taxon>
        <taxon>Euheterodonta</taxon>
        <taxon>Imparidentia</taxon>
        <taxon>Neoheterodontei</taxon>
        <taxon>Myida</taxon>
        <taxon>Dreissenoidea</taxon>
        <taxon>Dreissenidae</taxon>
        <taxon>Dreissena</taxon>
    </lineage>
</organism>
<dbReference type="Proteomes" id="UP000828390">
    <property type="component" value="Unassembled WGS sequence"/>
</dbReference>
<reference evidence="1" key="2">
    <citation type="submission" date="2020-11" db="EMBL/GenBank/DDBJ databases">
        <authorList>
            <person name="McCartney M.A."/>
            <person name="Auch B."/>
            <person name="Kono T."/>
            <person name="Mallez S."/>
            <person name="Becker A."/>
            <person name="Gohl D.M."/>
            <person name="Silverstein K.A.T."/>
            <person name="Koren S."/>
            <person name="Bechman K.B."/>
            <person name="Herman A."/>
            <person name="Abrahante J.E."/>
            <person name="Garbe J."/>
        </authorList>
    </citation>
    <scope>NUCLEOTIDE SEQUENCE</scope>
    <source>
        <strain evidence="1">Duluth1</strain>
        <tissue evidence="1">Whole animal</tissue>
    </source>
</reference>
<evidence type="ECO:0000313" key="2">
    <source>
        <dbReference type="Proteomes" id="UP000828390"/>
    </source>
</evidence>
<dbReference type="EMBL" id="JAIWYP010000006">
    <property type="protein sequence ID" value="KAH3814181.1"/>
    <property type="molecule type" value="Genomic_DNA"/>
</dbReference>
<evidence type="ECO:0000313" key="1">
    <source>
        <dbReference type="EMBL" id="KAH3814181.1"/>
    </source>
</evidence>